<comment type="cofactor">
    <cofactor evidence="2">
        <name>Zn(2+)</name>
        <dbReference type="ChEBI" id="CHEBI:29105"/>
    </cofactor>
</comment>
<dbReference type="SUPFAM" id="SSF53639">
    <property type="entry name" value="AraD/HMP-PK domain-like"/>
    <property type="match status" value="1"/>
</dbReference>
<dbReference type="InterPro" id="IPR050197">
    <property type="entry name" value="Aldolase_class_II_sugar_metab"/>
</dbReference>
<dbReference type="Proteomes" id="UP001464378">
    <property type="component" value="Unassembled WGS sequence"/>
</dbReference>
<name>A0ABV1EE58_9FIRM</name>
<dbReference type="NCBIfam" id="NF009003">
    <property type="entry name" value="PRK12348.1"/>
    <property type="match status" value="1"/>
</dbReference>
<sequence>MLEELRQAVWAANLELPRRGLVTYTWGNVSGIDRDRGLVVIKPSGVDYDALKPEDLVVVDLDGNRVEGDLNPSSDTATHLILYKAFPTLGGVVHTHSPNAVAWAQAGEDIPCYGTTHADYFYGPIPCTRCLTQAEIDGDYEENTGRVIVETFQKRNINPAHIPGVICAGHGPFTWGNSPAQAVYHSVVLEEVAHMATLTRQVRPSAHAAPQAMLDKHFLRKHGPNAYYGQR</sequence>
<keyword evidence="5" id="KW-0479">Metal-binding</keyword>
<evidence type="ECO:0000256" key="5">
    <source>
        <dbReference type="ARBA" id="ARBA00022723"/>
    </source>
</evidence>
<comment type="similarity">
    <text evidence="3">Belongs to the aldolase class II family. AraD/FucA subfamily.</text>
</comment>
<evidence type="ECO:0000256" key="6">
    <source>
        <dbReference type="ARBA" id="ARBA00022833"/>
    </source>
</evidence>
<organism evidence="8 9">
    <name type="scientific">Pseudoflavonifractor intestinihominis</name>
    <dbReference type="NCBI Taxonomy" id="3133171"/>
    <lineage>
        <taxon>Bacteria</taxon>
        <taxon>Bacillati</taxon>
        <taxon>Bacillota</taxon>
        <taxon>Clostridia</taxon>
        <taxon>Eubacteriales</taxon>
        <taxon>Oscillospiraceae</taxon>
        <taxon>Pseudoflavonifractor</taxon>
    </lineage>
</organism>
<proteinExistence type="inferred from homology"/>
<evidence type="ECO:0000256" key="2">
    <source>
        <dbReference type="ARBA" id="ARBA00001947"/>
    </source>
</evidence>
<comment type="catalytic activity">
    <reaction evidence="1">
        <text>L-ribulose 5-phosphate = D-xylulose 5-phosphate</text>
        <dbReference type="Rhea" id="RHEA:22368"/>
        <dbReference type="ChEBI" id="CHEBI:57737"/>
        <dbReference type="ChEBI" id="CHEBI:58226"/>
        <dbReference type="EC" id="5.1.3.4"/>
    </reaction>
</comment>
<dbReference type="Gene3D" id="3.40.225.10">
    <property type="entry name" value="Class II aldolase/adducin N-terminal domain"/>
    <property type="match status" value="1"/>
</dbReference>
<dbReference type="EC" id="5.1.3.4" evidence="4"/>
<gene>
    <name evidence="8" type="ORF">WMO64_16105</name>
</gene>
<dbReference type="NCBIfam" id="NF006047">
    <property type="entry name" value="PRK08193.1"/>
    <property type="match status" value="1"/>
</dbReference>
<dbReference type="GO" id="GO:0008742">
    <property type="term" value="F:L-ribulose-phosphate 4-epimerase activity"/>
    <property type="evidence" value="ECO:0007669"/>
    <property type="project" value="UniProtKB-EC"/>
</dbReference>
<protein>
    <recommendedName>
        <fullName evidence="4">L-ribulose-5-phosphate 4-epimerase</fullName>
        <ecNumber evidence="4">5.1.3.4</ecNumber>
    </recommendedName>
</protein>
<evidence type="ECO:0000256" key="4">
    <source>
        <dbReference type="ARBA" id="ARBA00013186"/>
    </source>
</evidence>
<dbReference type="InterPro" id="IPR036409">
    <property type="entry name" value="Aldolase_II/adducin_N_sf"/>
</dbReference>
<dbReference type="PANTHER" id="PTHR22789">
    <property type="entry name" value="FUCULOSE PHOSPHATE ALDOLASE"/>
    <property type="match status" value="1"/>
</dbReference>
<keyword evidence="6" id="KW-0862">Zinc</keyword>
<dbReference type="SMART" id="SM01007">
    <property type="entry name" value="Aldolase_II"/>
    <property type="match status" value="1"/>
</dbReference>
<dbReference type="Pfam" id="PF00596">
    <property type="entry name" value="Aldolase_II"/>
    <property type="match status" value="1"/>
</dbReference>
<evidence type="ECO:0000259" key="7">
    <source>
        <dbReference type="SMART" id="SM01007"/>
    </source>
</evidence>
<dbReference type="RefSeq" id="WP_349232639.1">
    <property type="nucleotide sequence ID" value="NZ_JBBMFK010000039.1"/>
</dbReference>
<reference evidence="8 9" key="1">
    <citation type="submission" date="2024-03" db="EMBL/GenBank/DDBJ databases">
        <title>Human intestinal bacterial collection.</title>
        <authorList>
            <person name="Pauvert C."/>
            <person name="Hitch T.C.A."/>
            <person name="Clavel T."/>
        </authorList>
    </citation>
    <scope>NUCLEOTIDE SEQUENCE [LARGE SCALE GENOMIC DNA]</scope>
    <source>
        <strain evidence="8 9">CLA-AP-H29</strain>
    </source>
</reference>
<evidence type="ECO:0000256" key="3">
    <source>
        <dbReference type="ARBA" id="ARBA00010037"/>
    </source>
</evidence>
<keyword evidence="9" id="KW-1185">Reference proteome</keyword>
<comment type="caution">
    <text evidence="8">The sequence shown here is derived from an EMBL/GenBank/DDBJ whole genome shotgun (WGS) entry which is preliminary data.</text>
</comment>
<evidence type="ECO:0000256" key="1">
    <source>
        <dbReference type="ARBA" id="ARBA00001726"/>
    </source>
</evidence>
<evidence type="ECO:0000313" key="8">
    <source>
        <dbReference type="EMBL" id="MEQ2444977.1"/>
    </source>
</evidence>
<accession>A0ABV1EE58</accession>
<evidence type="ECO:0000313" key="9">
    <source>
        <dbReference type="Proteomes" id="UP001464378"/>
    </source>
</evidence>
<dbReference type="InterPro" id="IPR001303">
    <property type="entry name" value="Aldolase_II/adducin_N"/>
</dbReference>
<dbReference type="NCBIfam" id="NF009625">
    <property type="entry name" value="PRK13145.1"/>
    <property type="match status" value="1"/>
</dbReference>
<dbReference type="PANTHER" id="PTHR22789:SF8">
    <property type="entry name" value="L-RIBULOSE-5-PHOSPHATE 4-EPIMERASE SGBE"/>
    <property type="match status" value="1"/>
</dbReference>
<dbReference type="EMBL" id="JBBMFK010000039">
    <property type="protein sequence ID" value="MEQ2444977.1"/>
    <property type="molecule type" value="Genomic_DNA"/>
</dbReference>
<feature type="domain" description="Class II aldolase/adducin N-terminal" evidence="7">
    <location>
        <begin position="7"/>
        <end position="197"/>
    </location>
</feature>
<keyword evidence="8" id="KW-0413">Isomerase</keyword>